<accession>A0A540M3B0</accession>
<evidence type="ECO:0000256" key="5">
    <source>
        <dbReference type="ARBA" id="ARBA00022453"/>
    </source>
</evidence>
<dbReference type="SUPFAM" id="SSF51645">
    <property type="entry name" value="Malate synthase G"/>
    <property type="match status" value="1"/>
</dbReference>
<evidence type="ECO:0000256" key="1">
    <source>
        <dbReference type="ARBA" id="ARBA00004130"/>
    </source>
</evidence>
<dbReference type="EC" id="2.3.3.9" evidence="4"/>
<keyword evidence="6" id="KW-0576">Peroxisome</keyword>
<evidence type="ECO:0000256" key="7">
    <source>
        <dbReference type="SAM" id="MobiDB-lite"/>
    </source>
</evidence>
<keyword evidence="5" id="KW-0330">Glyoxysome</keyword>
<gene>
    <name evidence="10" type="ORF">C1H46_021191</name>
</gene>
<sequence length="232" mass="26660">MMGVGTCGYTEQASMRSSRGGGGYDVSDRVKIWGRKFGRILTNDALQFVVELQRQSRNQIKYALKCRKEARRRYNEGRLCRALGDRKVEIMGPVERKMIINALNSGAKAFMVSIAHTFRQTQGAGFRLSSISLKWRIQGKLRYGTVFKRAEKMAGIERGSIRVTALIETFPAVFQMDEILYELSDHFVCLNRGRWDYIFSYVKSFQSIETLRPPLARPCSGWHDLTFHEELL</sequence>
<evidence type="ECO:0000256" key="4">
    <source>
        <dbReference type="ARBA" id="ARBA00012636"/>
    </source>
</evidence>
<dbReference type="InterPro" id="IPR011076">
    <property type="entry name" value="Malate_synth_sf"/>
</dbReference>
<keyword evidence="11" id="KW-1185">Reference proteome</keyword>
<evidence type="ECO:0000256" key="2">
    <source>
        <dbReference type="ARBA" id="ARBA00004757"/>
    </source>
</evidence>
<evidence type="ECO:0000259" key="9">
    <source>
        <dbReference type="Pfam" id="PF20656"/>
    </source>
</evidence>
<feature type="domain" description="Malate synthase TIM barrel" evidence="8">
    <location>
        <begin position="145"/>
        <end position="207"/>
    </location>
</feature>
<comment type="pathway">
    <text evidence="2">Carbohydrate metabolism; glyoxylate cycle; (S)-malate from isocitrate: step 2/2.</text>
</comment>
<dbReference type="PANTHER" id="PTHR42902:SF1">
    <property type="entry name" value="MALATE SYNTHASE 1-RELATED"/>
    <property type="match status" value="1"/>
</dbReference>
<evidence type="ECO:0000256" key="3">
    <source>
        <dbReference type="ARBA" id="ARBA00006394"/>
    </source>
</evidence>
<dbReference type="InterPro" id="IPR006252">
    <property type="entry name" value="Malate_synthA"/>
</dbReference>
<proteinExistence type="inferred from homology"/>
<comment type="similarity">
    <text evidence="3">Belongs to the malate synthase family.</text>
</comment>
<dbReference type="EMBL" id="VIEB01000374">
    <property type="protein sequence ID" value="TQD93188.1"/>
    <property type="molecule type" value="Genomic_DNA"/>
</dbReference>
<evidence type="ECO:0000259" key="8">
    <source>
        <dbReference type="Pfam" id="PF01274"/>
    </source>
</evidence>
<dbReference type="PANTHER" id="PTHR42902">
    <property type="entry name" value="MALATE SYNTHASE"/>
    <property type="match status" value="1"/>
</dbReference>
<evidence type="ECO:0000256" key="6">
    <source>
        <dbReference type="ARBA" id="ARBA00023140"/>
    </source>
</evidence>
<dbReference type="UniPathway" id="UPA00703">
    <property type="reaction ID" value="UER00720"/>
</dbReference>
<dbReference type="STRING" id="106549.A0A540M3B0"/>
<comment type="caution">
    <text evidence="10">The sequence shown here is derived from an EMBL/GenBank/DDBJ whole genome shotgun (WGS) entry which is preliminary data.</text>
</comment>
<dbReference type="InterPro" id="IPR046363">
    <property type="entry name" value="MS_N_TIM-barrel_dom"/>
</dbReference>
<protein>
    <recommendedName>
        <fullName evidence="4">malate synthase</fullName>
        <ecNumber evidence="4">2.3.3.9</ecNumber>
    </recommendedName>
</protein>
<name>A0A540M3B0_MALBA</name>
<dbReference type="AlphaFoldDB" id="A0A540M3B0"/>
<dbReference type="InterPro" id="IPR048356">
    <property type="entry name" value="MS_N"/>
</dbReference>
<dbReference type="GO" id="GO:0006097">
    <property type="term" value="P:glyoxylate cycle"/>
    <property type="evidence" value="ECO:0007669"/>
    <property type="project" value="UniProtKB-UniPathway"/>
</dbReference>
<dbReference type="Gene3D" id="3.20.20.360">
    <property type="entry name" value="Malate synthase, domain 3"/>
    <property type="match status" value="2"/>
</dbReference>
<dbReference type="GO" id="GO:0009514">
    <property type="term" value="C:glyoxysome"/>
    <property type="evidence" value="ECO:0007669"/>
    <property type="project" value="UniProtKB-SubCell"/>
</dbReference>
<dbReference type="Pfam" id="PF01274">
    <property type="entry name" value="MS_TIM-barrel"/>
    <property type="match status" value="1"/>
</dbReference>
<reference evidence="10 11" key="1">
    <citation type="journal article" date="2019" name="G3 (Bethesda)">
        <title>Sequencing of a Wild Apple (Malus baccata) Genome Unravels the Differences Between Cultivated and Wild Apple Species Regarding Disease Resistance and Cold Tolerance.</title>
        <authorList>
            <person name="Chen X."/>
        </authorList>
    </citation>
    <scope>NUCLEOTIDE SEQUENCE [LARGE SCALE GENOMIC DNA]</scope>
    <source>
        <strain evidence="11">cv. Shandingzi</strain>
        <tissue evidence="10">Leaves</tissue>
    </source>
</reference>
<feature type="region of interest" description="Disordered" evidence="7">
    <location>
        <begin position="1"/>
        <end position="21"/>
    </location>
</feature>
<evidence type="ECO:0000313" key="10">
    <source>
        <dbReference type="EMBL" id="TQD93188.1"/>
    </source>
</evidence>
<comment type="subcellular location">
    <subcellularLocation>
        <location evidence="1">Glyoxysome</location>
    </subcellularLocation>
</comment>
<dbReference type="Proteomes" id="UP000315295">
    <property type="component" value="Unassembled WGS sequence"/>
</dbReference>
<organism evidence="10 11">
    <name type="scientific">Malus baccata</name>
    <name type="common">Siberian crab apple</name>
    <name type="synonym">Pyrus baccata</name>
    <dbReference type="NCBI Taxonomy" id="106549"/>
    <lineage>
        <taxon>Eukaryota</taxon>
        <taxon>Viridiplantae</taxon>
        <taxon>Streptophyta</taxon>
        <taxon>Embryophyta</taxon>
        <taxon>Tracheophyta</taxon>
        <taxon>Spermatophyta</taxon>
        <taxon>Magnoliopsida</taxon>
        <taxon>eudicotyledons</taxon>
        <taxon>Gunneridae</taxon>
        <taxon>Pentapetalae</taxon>
        <taxon>rosids</taxon>
        <taxon>fabids</taxon>
        <taxon>Rosales</taxon>
        <taxon>Rosaceae</taxon>
        <taxon>Amygdaloideae</taxon>
        <taxon>Maleae</taxon>
        <taxon>Malus</taxon>
    </lineage>
</organism>
<dbReference type="GO" id="GO:0004474">
    <property type="term" value="F:malate synthase activity"/>
    <property type="evidence" value="ECO:0007669"/>
    <property type="project" value="UniProtKB-EC"/>
</dbReference>
<dbReference type="InterPro" id="IPR001465">
    <property type="entry name" value="Malate_synthase_TIM"/>
</dbReference>
<feature type="domain" description="Malate synthase N-terminal" evidence="9">
    <location>
        <begin position="35"/>
        <end position="81"/>
    </location>
</feature>
<evidence type="ECO:0000313" key="11">
    <source>
        <dbReference type="Proteomes" id="UP000315295"/>
    </source>
</evidence>
<dbReference type="Pfam" id="PF20656">
    <property type="entry name" value="MS_N"/>
    <property type="match status" value="1"/>
</dbReference>